<keyword evidence="5" id="KW-1185">Reference proteome</keyword>
<gene>
    <name evidence="4" type="ORF">R1flu_006257</name>
</gene>
<evidence type="ECO:0000259" key="3">
    <source>
        <dbReference type="Pfam" id="PF13359"/>
    </source>
</evidence>
<evidence type="ECO:0000256" key="2">
    <source>
        <dbReference type="ARBA" id="ARBA00022723"/>
    </source>
</evidence>
<comment type="caution">
    <text evidence="4">The sequence shown here is derived from an EMBL/GenBank/DDBJ whole genome shotgun (WGS) entry which is preliminary data.</text>
</comment>
<keyword evidence="2" id="KW-0479">Metal-binding</keyword>
<organism evidence="4 5">
    <name type="scientific">Riccia fluitans</name>
    <dbReference type="NCBI Taxonomy" id="41844"/>
    <lineage>
        <taxon>Eukaryota</taxon>
        <taxon>Viridiplantae</taxon>
        <taxon>Streptophyta</taxon>
        <taxon>Embryophyta</taxon>
        <taxon>Marchantiophyta</taxon>
        <taxon>Marchantiopsida</taxon>
        <taxon>Marchantiidae</taxon>
        <taxon>Marchantiales</taxon>
        <taxon>Ricciaceae</taxon>
        <taxon>Riccia</taxon>
    </lineage>
</organism>
<proteinExistence type="predicted"/>
<dbReference type="Pfam" id="PF13359">
    <property type="entry name" value="DDE_Tnp_4"/>
    <property type="match status" value="1"/>
</dbReference>
<name>A0ABD1YW85_9MARC</name>
<comment type="cofactor">
    <cofactor evidence="1">
        <name>a divalent metal cation</name>
        <dbReference type="ChEBI" id="CHEBI:60240"/>
    </cofactor>
</comment>
<dbReference type="InterPro" id="IPR027806">
    <property type="entry name" value="HARBI1_dom"/>
</dbReference>
<dbReference type="AlphaFoldDB" id="A0ABD1YW85"/>
<dbReference type="GO" id="GO:0046872">
    <property type="term" value="F:metal ion binding"/>
    <property type="evidence" value="ECO:0007669"/>
    <property type="project" value="UniProtKB-KW"/>
</dbReference>
<reference evidence="4 5" key="1">
    <citation type="submission" date="2024-09" db="EMBL/GenBank/DDBJ databases">
        <title>Chromosome-scale assembly of Riccia fluitans.</title>
        <authorList>
            <person name="Paukszto L."/>
            <person name="Sawicki J."/>
            <person name="Karawczyk K."/>
            <person name="Piernik-Szablinska J."/>
            <person name="Szczecinska M."/>
            <person name="Mazdziarz M."/>
        </authorList>
    </citation>
    <scope>NUCLEOTIDE SEQUENCE [LARGE SCALE GENOMIC DNA]</scope>
    <source>
        <strain evidence="4">Rf_01</strain>
        <tissue evidence="4">Aerial parts of the thallus</tissue>
    </source>
</reference>
<feature type="domain" description="DDE Tnp4" evidence="3">
    <location>
        <begin position="2"/>
        <end position="71"/>
    </location>
</feature>
<dbReference type="EMBL" id="JBHFFA010000003">
    <property type="protein sequence ID" value="KAL2634778.1"/>
    <property type="molecule type" value="Genomic_DNA"/>
</dbReference>
<accession>A0ABD1YW85</accession>
<protein>
    <recommendedName>
        <fullName evidence="3">DDE Tnp4 domain-containing protein</fullName>
    </recommendedName>
</protein>
<evidence type="ECO:0000313" key="4">
    <source>
        <dbReference type="EMBL" id="KAL2634778.1"/>
    </source>
</evidence>
<sequence length="79" mass="8812">MDGAFQDFSCGMPGFAHDRRVLRRSKFLEKVGVKEIMQGPIVNINGDFQLCPYVLGDAGYTLEPFLMVPYNINPNSTLA</sequence>
<dbReference type="Proteomes" id="UP001605036">
    <property type="component" value="Unassembled WGS sequence"/>
</dbReference>
<evidence type="ECO:0000256" key="1">
    <source>
        <dbReference type="ARBA" id="ARBA00001968"/>
    </source>
</evidence>
<evidence type="ECO:0000313" key="5">
    <source>
        <dbReference type="Proteomes" id="UP001605036"/>
    </source>
</evidence>